<reference evidence="4" key="1">
    <citation type="journal article" date="2019" name="Int. J. Syst. Evol. Microbiol.">
        <title>The Global Catalogue of Microorganisms (GCM) 10K type strain sequencing project: providing services to taxonomists for standard genome sequencing and annotation.</title>
        <authorList>
            <consortium name="The Broad Institute Genomics Platform"/>
            <consortium name="The Broad Institute Genome Sequencing Center for Infectious Disease"/>
            <person name="Wu L."/>
            <person name="Ma J."/>
        </authorList>
    </citation>
    <scope>NUCLEOTIDE SEQUENCE [LARGE SCALE GENOMIC DNA]</scope>
    <source>
        <strain evidence="4">DFY41</strain>
    </source>
</reference>
<organism evidence="3 4">
    <name type="scientific">Nocardioides taihuensis</name>
    <dbReference type="NCBI Taxonomy" id="1835606"/>
    <lineage>
        <taxon>Bacteria</taxon>
        <taxon>Bacillati</taxon>
        <taxon>Actinomycetota</taxon>
        <taxon>Actinomycetes</taxon>
        <taxon>Propionibacteriales</taxon>
        <taxon>Nocardioidaceae</taxon>
        <taxon>Nocardioides</taxon>
    </lineage>
</organism>
<evidence type="ECO:0000313" key="3">
    <source>
        <dbReference type="EMBL" id="MFC5178221.1"/>
    </source>
</evidence>
<dbReference type="Pfam" id="PF01814">
    <property type="entry name" value="Hemerythrin"/>
    <property type="match status" value="1"/>
</dbReference>
<protein>
    <submittedName>
        <fullName evidence="3">Hemerythrin domain-containing protein</fullName>
    </submittedName>
</protein>
<dbReference type="Proteomes" id="UP001596087">
    <property type="component" value="Unassembled WGS sequence"/>
</dbReference>
<evidence type="ECO:0000256" key="1">
    <source>
        <dbReference type="SAM" id="MobiDB-lite"/>
    </source>
</evidence>
<evidence type="ECO:0000259" key="2">
    <source>
        <dbReference type="Pfam" id="PF01814"/>
    </source>
</evidence>
<feature type="domain" description="Hemerythrin-like" evidence="2">
    <location>
        <begin position="31"/>
        <end position="177"/>
    </location>
</feature>
<comment type="caution">
    <text evidence="3">The sequence shown here is derived from an EMBL/GenBank/DDBJ whole genome shotgun (WGS) entry which is preliminary data.</text>
</comment>
<dbReference type="RefSeq" id="WP_378591810.1">
    <property type="nucleotide sequence ID" value="NZ_JBHSKD010000021.1"/>
</dbReference>
<dbReference type="Gene3D" id="1.20.120.520">
    <property type="entry name" value="nmb1532 protein domain like"/>
    <property type="match status" value="1"/>
</dbReference>
<gene>
    <name evidence="3" type="ORF">ACFPGP_16200</name>
</gene>
<name>A0ABW0BLP2_9ACTN</name>
<accession>A0ABW0BLP2</accession>
<sequence length="187" mass="20489">MDDLPGWDESERPAPPSYPTATAGDLQAGQHLAAVHDMFRQGLATVAEVVARVVQGDADVGEARAAVHALGLTETYQQLGSWCGQVCRAITHHHQIEDAWVYPPLRSADGGLRDVLDRLTLEHEVVHAVLERVDETLVALARDGDDDRSAVERLSRQFTHLHALLLSHFRYEEDAIGTALGVHRIGP</sequence>
<evidence type="ECO:0000313" key="4">
    <source>
        <dbReference type="Proteomes" id="UP001596087"/>
    </source>
</evidence>
<feature type="region of interest" description="Disordered" evidence="1">
    <location>
        <begin position="1"/>
        <end position="23"/>
    </location>
</feature>
<dbReference type="CDD" id="cd12108">
    <property type="entry name" value="Hr-like"/>
    <property type="match status" value="1"/>
</dbReference>
<proteinExistence type="predicted"/>
<dbReference type="EMBL" id="JBHSKD010000021">
    <property type="protein sequence ID" value="MFC5178221.1"/>
    <property type="molecule type" value="Genomic_DNA"/>
</dbReference>
<keyword evidence="4" id="KW-1185">Reference proteome</keyword>
<dbReference type="InterPro" id="IPR012312">
    <property type="entry name" value="Hemerythrin-like"/>
</dbReference>